<dbReference type="SUPFAM" id="SSF46785">
    <property type="entry name" value="Winged helix' DNA-binding domain"/>
    <property type="match status" value="1"/>
</dbReference>
<feature type="domain" description="HTH lysR-type" evidence="6">
    <location>
        <begin position="2"/>
        <end position="59"/>
    </location>
</feature>
<organism evidence="7 8">
    <name type="scientific">Bosea spartocytisi</name>
    <dbReference type="NCBI Taxonomy" id="2773451"/>
    <lineage>
        <taxon>Bacteria</taxon>
        <taxon>Pseudomonadati</taxon>
        <taxon>Pseudomonadota</taxon>
        <taxon>Alphaproteobacteria</taxon>
        <taxon>Hyphomicrobiales</taxon>
        <taxon>Boseaceae</taxon>
        <taxon>Bosea</taxon>
    </lineage>
</organism>
<evidence type="ECO:0000256" key="2">
    <source>
        <dbReference type="ARBA" id="ARBA00023015"/>
    </source>
</evidence>
<protein>
    <submittedName>
        <fullName evidence="7">LysR family transcriptional regulator</fullName>
    </submittedName>
</protein>
<evidence type="ECO:0000256" key="3">
    <source>
        <dbReference type="ARBA" id="ARBA00023125"/>
    </source>
</evidence>
<dbReference type="InterPro" id="IPR036390">
    <property type="entry name" value="WH_DNA-bd_sf"/>
</dbReference>
<proteinExistence type="inferred from homology"/>
<dbReference type="EMBL" id="JACXWY010000006">
    <property type="protein sequence ID" value="MBD3846503.1"/>
    <property type="molecule type" value="Genomic_DNA"/>
</dbReference>
<dbReference type="SUPFAM" id="SSF53850">
    <property type="entry name" value="Periplasmic binding protein-like II"/>
    <property type="match status" value="1"/>
</dbReference>
<comment type="similarity">
    <text evidence="1">Belongs to the LysR transcriptional regulatory family.</text>
</comment>
<dbReference type="PANTHER" id="PTHR30419">
    <property type="entry name" value="HTH-TYPE TRANSCRIPTIONAL REGULATOR YBHD"/>
    <property type="match status" value="1"/>
</dbReference>
<evidence type="ECO:0000313" key="8">
    <source>
        <dbReference type="Proteomes" id="UP000619295"/>
    </source>
</evidence>
<reference evidence="7" key="1">
    <citation type="submission" date="2020-09" db="EMBL/GenBank/DDBJ databases">
        <title>Bosea spartocytisi sp. nov. a root nodule endophyte of Spartocytisus supranubius in the high mountain ecosystem fo the Teide National Park (Canary Islands, Spain).</title>
        <authorList>
            <person name="Pulido-Suarez L."/>
            <person name="Peix A."/>
            <person name="Igual J.M."/>
            <person name="Socas-Perez N."/>
            <person name="Velazquez E."/>
            <person name="Flores-Felix J.D."/>
            <person name="Leon-Barrios M."/>
        </authorList>
    </citation>
    <scope>NUCLEOTIDE SEQUENCE</scope>
    <source>
        <strain evidence="7">SSUT16</strain>
    </source>
</reference>
<dbReference type="InterPro" id="IPR005119">
    <property type="entry name" value="LysR_subst-bd"/>
</dbReference>
<dbReference type="FunFam" id="1.10.10.10:FF:000001">
    <property type="entry name" value="LysR family transcriptional regulator"/>
    <property type="match status" value="1"/>
</dbReference>
<dbReference type="Pfam" id="PF03466">
    <property type="entry name" value="LysR_substrate"/>
    <property type="match status" value="1"/>
</dbReference>
<dbReference type="PRINTS" id="PR00039">
    <property type="entry name" value="HTHLYSR"/>
</dbReference>
<dbReference type="GO" id="GO:0003677">
    <property type="term" value="F:DNA binding"/>
    <property type="evidence" value="ECO:0007669"/>
    <property type="project" value="UniProtKB-KW"/>
</dbReference>
<name>A0A927E8W3_9HYPH</name>
<evidence type="ECO:0000256" key="1">
    <source>
        <dbReference type="ARBA" id="ARBA00009437"/>
    </source>
</evidence>
<feature type="compositionally biased region" description="Polar residues" evidence="5">
    <location>
        <begin position="313"/>
        <end position="322"/>
    </location>
</feature>
<accession>A0A927E8W3</accession>
<dbReference type="CDD" id="cd08440">
    <property type="entry name" value="PBP2_LTTR_like_4"/>
    <property type="match status" value="1"/>
</dbReference>
<evidence type="ECO:0000256" key="5">
    <source>
        <dbReference type="SAM" id="MobiDB-lite"/>
    </source>
</evidence>
<sequence length="322" mass="35359">MMDVAGLEAFIQIAEFGSFRRAAEAMRLSQTALSHRIRKLEEDVGVTLFQRTTRSLALTRAGQAFFPEARDALLRLSNLYDNLKREGRQSQEKVSVGCLGSLGEHFLPDVLREFRQRYPHVSVTVFDEPAAALRERVSSGEAQFALTILGAQLWTQKSRALFEEDFVAAVPASHPLAEREALTWADLVGYPLARVATTTSHGFMLSESLGTFGERLDWAYEVQRVNMAVCFVANGIAVTVLPRLAIPPSPNLRILPITAPSIRRTVGIIARDGVPLPRPAQHLQRMLLHAIARHPKGIPSGEAQASGRDKATTPGSSSLSSR</sequence>
<feature type="region of interest" description="Disordered" evidence="5">
    <location>
        <begin position="298"/>
        <end position="322"/>
    </location>
</feature>
<dbReference type="GO" id="GO:0005829">
    <property type="term" value="C:cytosol"/>
    <property type="evidence" value="ECO:0007669"/>
    <property type="project" value="TreeGrafter"/>
</dbReference>
<evidence type="ECO:0000313" key="7">
    <source>
        <dbReference type="EMBL" id="MBD3846503.1"/>
    </source>
</evidence>
<evidence type="ECO:0000256" key="4">
    <source>
        <dbReference type="ARBA" id="ARBA00023163"/>
    </source>
</evidence>
<dbReference type="PANTHER" id="PTHR30419:SF8">
    <property type="entry name" value="NITROGEN ASSIMILATION TRANSCRIPTIONAL ACTIVATOR-RELATED"/>
    <property type="match status" value="1"/>
</dbReference>
<dbReference type="AlphaFoldDB" id="A0A927E8W3"/>
<keyword evidence="8" id="KW-1185">Reference proteome</keyword>
<keyword evidence="3" id="KW-0238">DNA-binding</keyword>
<dbReference type="GO" id="GO:0003700">
    <property type="term" value="F:DNA-binding transcription factor activity"/>
    <property type="evidence" value="ECO:0007669"/>
    <property type="project" value="InterPro"/>
</dbReference>
<dbReference type="Pfam" id="PF00126">
    <property type="entry name" value="HTH_1"/>
    <property type="match status" value="1"/>
</dbReference>
<dbReference type="InterPro" id="IPR000847">
    <property type="entry name" value="LysR_HTH_N"/>
</dbReference>
<dbReference type="InterPro" id="IPR036388">
    <property type="entry name" value="WH-like_DNA-bd_sf"/>
</dbReference>
<dbReference type="Gene3D" id="3.40.190.10">
    <property type="entry name" value="Periplasmic binding protein-like II"/>
    <property type="match status" value="2"/>
</dbReference>
<keyword evidence="2" id="KW-0805">Transcription regulation</keyword>
<evidence type="ECO:0000259" key="6">
    <source>
        <dbReference type="PROSITE" id="PS50931"/>
    </source>
</evidence>
<dbReference type="PROSITE" id="PS50931">
    <property type="entry name" value="HTH_LYSR"/>
    <property type="match status" value="1"/>
</dbReference>
<gene>
    <name evidence="7" type="ORF">IED13_12415</name>
</gene>
<comment type="caution">
    <text evidence="7">The sequence shown here is derived from an EMBL/GenBank/DDBJ whole genome shotgun (WGS) entry which is preliminary data.</text>
</comment>
<dbReference type="Gene3D" id="1.10.10.10">
    <property type="entry name" value="Winged helix-like DNA-binding domain superfamily/Winged helix DNA-binding domain"/>
    <property type="match status" value="1"/>
</dbReference>
<dbReference type="InterPro" id="IPR050950">
    <property type="entry name" value="HTH-type_LysR_regulators"/>
</dbReference>
<dbReference type="RefSeq" id="WP_191124343.1">
    <property type="nucleotide sequence ID" value="NZ_JACXWY010000006.1"/>
</dbReference>
<dbReference type="Proteomes" id="UP000619295">
    <property type="component" value="Unassembled WGS sequence"/>
</dbReference>
<keyword evidence="4" id="KW-0804">Transcription</keyword>